<keyword evidence="4" id="KW-1185">Reference proteome</keyword>
<dbReference type="RefSeq" id="WP_206687059.1">
    <property type="nucleotide sequence ID" value="NZ_VJXX01000003.1"/>
</dbReference>
<keyword evidence="2" id="KW-0472">Membrane</keyword>
<feature type="region of interest" description="Disordered" evidence="1">
    <location>
        <begin position="1"/>
        <end position="43"/>
    </location>
</feature>
<evidence type="ECO:0000313" key="4">
    <source>
        <dbReference type="Proteomes" id="UP000326464"/>
    </source>
</evidence>
<keyword evidence="2" id="KW-1133">Transmembrane helix</keyword>
<keyword evidence="2" id="KW-0812">Transmembrane</keyword>
<evidence type="ECO:0008006" key="5">
    <source>
        <dbReference type="Google" id="ProtNLM"/>
    </source>
</evidence>
<organism evidence="3 4">
    <name type="scientific">Arthrobacter bussei</name>
    <dbReference type="NCBI Taxonomy" id="2594179"/>
    <lineage>
        <taxon>Bacteria</taxon>
        <taxon>Bacillati</taxon>
        <taxon>Actinomycetota</taxon>
        <taxon>Actinomycetes</taxon>
        <taxon>Micrococcales</taxon>
        <taxon>Micrococcaceae</taxon>
        <taxon>Arthrobacter</taxon>
    </lineage>
</organism>
<evidence type="ECO:0000313" key="3">
    <source>
        <dbReference type="EMBL" id="MPY11384.1"/>
    </source>
</evidence>
<comment type="caution">
    <text evidence="3">The sequence shown here is derived from an EMBL/GenBank/DDBJ whole genome shotgun (WGS) entry which is preliminary data.</text>
</comment>
<evidence type="ECO:0000256" key="2">
    <source>
        <dbReference type="SAM" id="Phobius"/>
    </source>
</evidence>
<dbReference type="Pfam" id="PF18986">
    <property type="entry name" value="DUF5719"/>
    <property type="match status" value="1"/>
</dbReference>
<dbReference type="Proteomes" id="UP000326464">
    <property type="component" value="Unassembled WGS sequence"/>
</dbReference>
<gene>
    <name evidence="3" type="ORF">FNH21_11755</name>
</gene>
<reference evidence="4" key="1">
    <citation type="submission" date="2019-07" db="EMBL/GenBank/DDBJ databases">
        <title>Arthrobacter KR32 sp. nov., isolated from mountain cheese made of cows milk.</title>
        <authorList>
            <person name="Flegler A."/>
        </authorList>
    </citation>
    <scope>NUCLEOTIDE SEQUENCE [LARGE SCALE GENOMIC DNA]</scope>
    <source>
        <strain evidence="4">KR32</strain>
    </source>
</reference>
<feature type="transmembrane region" description="Helical" evidence="2">
    <location>
        <begin position="87"/>
        <end position="111"/>
    </location>
</feature>
<accession>A0A7X1NQW5</accession>
<dbReference type="InterPro" id="IPR043777">
    <property type="entry name" value="DUF5719"/>
</dbReference>
<sequence>MDRADDAAEPDAEPVAGPVDPADDAAEPVIEPAPGARDAPDAPELAVVESRTVDTASPSIDSAVAARAVARDRAAGTGTAAGRRARLGVAVGAATGVVLLAATAAIASGAVDDVLPRPSAQALAVPAAAVPAGDYSAVCPAPPRLLEATVDGGDPQFSPASSTAKTTVSGLVLSDLSATVTGSGLLPVGGEEPLALIQPFTSESSQVGDAPASSGEDGLTTRIAGTVDGVAVDAPSVLRAQPQGGLTPVAAATATYSAKDGDLRGLAATACQVPSNDFWLMGASTTVGETSVLTLTNPTVTPATVTLELFGREGPIDAAGLRGQLVAPGETRQIVLAGLAGNQDHVALRVRSDGGRIAGIIQQSVLRGLTPGGVELLSPATTAGVTQVVPGVVVQDPDTARRIRDQDGYATAAPELQVLVPGSSDAVLDIKVYGPDGEVSLPDGGVATAAAGSVTTVPLAALPEGNYTIAVTSDVSIVAGARVTRGIDDGEPVDFAGARSAVRLGSDHAVALAEGVDTALVLGAPTGRGEVTLTPVSADGALGQPVVIGIAGGTSITVPSSSLGAAAAGVVINATGDPVYGAQVMTTPGAGAGISVASVAPGAGGAQSIPVELGY</sequence>
<dbReference type="AlphaFoldDB" id="A0A7X1NQW5"/>
<feature type="compositionally biased region" description="Low complexity" evidence="1">
    <location>
        <begin position="27"/>
        <end position="37"/>
    </location>
</feature>
<proteinExistence type="predicted"/>
<name>A0A7X1NQW5_9MICC</name>
<protein>
    <recommendedName>
        <fullName evidence="5">Large extracellular alpha-helical protein</fullName>
    </recommendedName>
</protein>
<evidence type="ECO:0000256" key="1">
    <source>
        <dbReference type="SAM" id="MobiDB-lite"/>
    </source>
</evidence>
<dbReference type="EMBL" id="VJXX01000003">
    <property type="protein sequence ID" value="MPY11384.1"/>
    <property type="molecule type" value="Genomic_DNA"/>
</dbReference>